<accession>A0A448XJ00</accession>
<protein>
    <submittedName>
        <fullName evidence="1">Uncharacterized protein</fullName>
    </submittedName>
</protein>
<evidence type="ECO:0000313" key="2">
    <source>
        <dbReference type="Proteomes" id="UP000784294"/>
    </source>
</evidence>
<name>A0A448XJ00_9PLAT</name>
<sequence length="215" mass="23812">MTPHTKSAEGYRFDSRMVGRTTGLMVHPPNSRYAVGCSTDSFPSAPTENIALGCKNLANRDKASQTTFIFSHLIEVKSDCETAQTDLFFPSSKSLLPVDGRLRIQTAQAFMGFPDQPLLPDSWAITVFRTCPVGELMNSRLRLRLRAGTCTSQDGAVVKDRPEKSRAKIYHLSVVREKTLDKIGRSPDLDQPKWSCCCTSTPCRADKLHTRASVS</sequence>
<dbReference type="Proteomes" id="UP000784294">
    <property type="component" value="Unassembled WGS sequence"/>
</dbReference>
<organism evidence="1 2">
    <name type="scientific">Protopolystoma xenopodis</name>
    <dbReference type="NCBI Taxonomy" id="117903"/>
    <lineage>
        <taxon>Eukaryota</taxon>
        <taxon>Metazoa</taxon>
        <taxon>Spiralia</taxon>
        <taxon>Lophotrochozoa</taxon>
        <taxon>Platyhelminthes</taxon>
        <taxon>Monogenea</taxon>
        <taxon>Polyopisthocotylea</taxon>
        <taxon>Polystomatidea</taxon>
        <taxon>Polystomatidae</taxon>
        <taxon>Protopolystoma</taxon>
    </lineage>
</organism>
<comment type="caution">
    <text evidence="1">The sequence shown here is derived from an EMBL/GenBank/DDBJ whole genome shotgun (WGS) entry which is preliminary data.</text>
</comment>
<dbReference type="EMBL" id="CAAALY010255965">
    <property type="protein sequence ID" value="VEL37786.1"/>
    <property type="molecule type" value="Genomic_DNA"/>
</dbReference>
<dbReference type="AlphaFoldDB" id="A0A448XJ00"/>
<reference evidence="1" key="1">
    <citation type="submission" date="2018-11" db="EMBL/GenBank/DDBJ databases">
        <authorList>
            <consortium name="Pathogen Informatics"/>
        </authorList>
    </citation>
    <scope>NUCLEOTIDE SEQUENCE</scope>
</reference>
<gene>
    <name evidence="1" type="ORF">PXEA_LOCUS31226</name>
</gene>
<keyword evidence="2" id="KW-1185">Reference proteome</keyword>
<proteinExistence type="predicted"/>
<evidence type="ECO:0000313" key="1">
    <source>
        <dbReference type="EMBL" id="VEL37786.1"/>
    </source>
</evidence>